<proteinExistence type="predicted"/>
<dbReference type="AlphaFoldDB" id="A0A6M0PAH0"/>
<evidence type="ECO:0000313" key="1">
    <source>
        <dbReference type="EMBL" id="NEY20248.1"/>
    </source>
</evidence>
<gene>
    <name evidence="1" type="ORF">G4D61_09785</name>
</gene>
<protein>
    <submittedName>
        <fullName evidence="1">Uncharacterized protein</fullName>
    </submittedName>
</protein>
<organism evidence="1 2">
    <name type="scientific">Heyndrickxia ginsengihumi</name>
    <dbReference type="NCBI Taxonomy" id="363870"/>
    <lineage>
        <taxon>Bacteria</taxon>
        <taxon>Bacillati</taxon>
        <taxon>Bacillota</taxon>
        <taxon>Bacilli</taxon>
        <taxon>Bacillales</taxon>
        <taxon>Bacillaceae</taxon>
        <taxon>Heyndrickxia</taxon>
    </lineage>
</organism>
<dbReference type="RefSeq" id="WP_163173823.1">
    <property type="nucleotide sequence ID" value="NZ_JAAIWK010000014.1"/>
</dbReference>
<dbReference type="Proteomes" id="UP000476934">
    <property type="component" value="Unassembled WGS sequence"/>
</dbReference>
<evidence type="ECO:0000313" key="2">
    <source>
        <dbReference type="Proteomes" id="UP000476934"/>
    </source>
</evidence>
<accession>A0A6M0PAH0</accession>
<comment type="caution">
    <text evidence="1">The sequence shown here is derived from an EMBL/GenBank/DDBJ whole genome shotgun (WGS) entry which is preliminary data.</text>
</comment>
<reference evidence="1 2" key="1">
    <citation type="submission" date="2020-03" db="EMBL/GenBank/DDBJ databases">
        <title>Bacillus aquiflavi sp. nov., isolated from yellow water of strong flavor Chinese baijiu in Yibin region of China.</title>
        <authorList>
            <person name="Xie J."/>
        </authorList>
    </citation>
    <scope>NUCLEOTIDE SEQUENCE [LARGE SCALE GENOMIC DNA]</scope>
    <source>
        <strain evidence="1 2">Gsoil 114</strain>
    </source>
</reference>
<sequence>MLEHDKRMRRILGSYSHEKLMHNCTLQEAMKKELIKTYESRKLSWKIK</sequence>
<keyword evidence="2" id="KW-1185">Reference proteome</keyword>
<dbReference type="EMBL" id="JAAIWK010000014">
    <property type="protein sequence ID" value="NEY20248.1"/>
    <property type="molecule type" value="Genomic_DNA"/>
</dbReference>
<name>A0A6M0PAH0_9BACI</name>